<organism evidence="2 3">
    <name type="scientific">Carex littledalei</name>
    <dbReference type="NCBI Taxonomy" id="544730"/>
    <lineage>
        <taxon>Eukaryota</taxon>
        <taxon>Viridiplantae</taxon>
        <taxon>Streptophyta</taxon>
        <taxon>Embryophyta</taxon>
        <taxon>Tracheophyta</taxon>
        <taxon>Spermatophyta</taxon>
        <taxon>Magnoliopsida</taxon>
        <taxon>Liliopsida</taxon>
        <taxon>Poales</taxon>
        <taxon>Cyperaceae</taxon>
        <taxon>Cyperoideae</taxon>
        <taxon>Cariceae</taxon>
        <taxon>Carex</taxon>
        <taxon>Carex subgen. Euthyceras</taxon>
    </lineage>
</organism>
<dbReference type="AlphaFoldDB" id="A0A833VWL7"/>
<keyword evidence="3" id="KW-1185">Reference proteome</keyword>
<dbReference type="Pfam" id="PF03140">
    <property type="entry name" value="DUF247"/>
    <property type="match status" value="1"/>
</dbReference>
<gene>
    <name evidence="2" type="ORF">FCM35_KLT17340</name>
</gene>
<protein>
    <submittedName>
        <fullName evidence="2">Uncharacterized protein</fullName>
    </submittedName>
</protein>
<dbReference type="InterPro" id="IPR004158">
    <property type="entry name" value="DUF247_pln"/>
</dbReference>
<accession>A0A833VWL7</accession>
<evidence type="ECO:0000313" key="2">
    <source>
        <dbReference type="EMBL" id="KAF3338503.1"/>
    </source>
</evidence>
<keyword evidence="1" id="KW-0812">Transmembrane</keyword>
<proteinExistence type="predicted"/>
<keyword evidence="1" id="KW-1133">Transmembrane helix</keyword>
<evidence type="ECO:0000256" key="1">
    <source>
        <dbReference type="SAM" id="Phobius"/>
    </source>
</evidence>
<dbReference type="PANTHER" id="PTHR31170">
    <property type="entry name" value="BNAC04G53230D PROTEIN"/>
    <property type="match status" value="1"/>
</dbReference>
<dbReference type="Proteomes" id="UP000623129">
    <property type="component" value="Unassembled WGS sequence"/>
</dbReference>
<dbReference type="EMBL" id="SWLB01000005">
    <property type="protein sequence ID" value="KAF3338503.1"/>
    <property type="molecule type" value="Genomic_DNA"/>
</dbReference>
<comment type="caution">
    <text evidence="2">The sequence shown here is derived from an EMBL/GenBank/DDBJ whole genome shotgun (WGS) entry which is preliminary data.</text>
</comment>
<reference evidence="2" key="1">
    <citation type="submission" date="2020-01" db="EMBL/GenBank/DDBJ databases">
        <title>Genome sequence of Kobresia littledalei, the first chromosome-level genome in the family Cyperaceae.</title>
        <authorList>
            <person name="Qu G."/>
        </authorList>
    </citation>
    <scope>NUCLEOTIDE SEQUENCE</scope>
    <source>
        <strain evidence="2">C.B.Clarke</strain>
        <tissue evidence="2">Leaf</tissue>
    </source>
</reference>
<evidence type="ECO:0000313" key="3">
    <source>
        <dbReference type="Proteomes" id="UP000623129"/>
    </source>
</evidence>
<keyword evidence="1" id="KW-0472">Membrane</keyword>
<name>A0A833VWL7_9POAL</name>
<dbReference type="OrthoDB" id="672127at2759"/>
<feature type="transmembrane region" description="Helical" evidence="1">
    <location>
        <begin position="275"/>
        <end position="302"/>
    </location>
</feature>
<sequence>MLLFENQIPFFILQKMYNVASGHKTANEHVVASVLGKILKDNILDIPITAEKNDYPKKIHHLLHLFHWWLRPSEKQNECSTVGSTLIKQLRLWLQVIRKLLEEKWKCQTDNNQQQEQSKRWRRAVEYYEAGVHFKLPQKSSHSPLDIEFENGELRIPKLIIDEKTSYIFGNLLAFEQETAQFGDDFITTYITFMSQLLSMPEDVTLLSRKGIIEHHLGCDEDVSELFKNLTKFRFLEMGSRGYLKPVCDVLEKHYENHWNRWFAWLRHKHMTNPWLILGLVVAAIVAISAVVQALCSVIPLVHGNHSKKT</sequence>
<dbReference type="PANTHER" id="PTHR31170:SF18">
    <property type="entry name" value="(WILD MALAYSIAN BANANA) HYPOTHETICAL PROTEIN"/>
    <property type="match status" value="1"/>
</dbReference>